<dbReference type="OrthoDB" id="3284120at2"/>
<dbReference type="AlphaFoldDB" id="A0A221P045"/>
<keyword evidence="2" id="KW-1185">Reference proteome</keyword>
<dbReference type="Proteomes" id="UP000031501">
    <property type="component" value="Chromosome"/>
</dbReference>
<evidence type="ECO:0000313" key="1">
    <source>
        <dbReference type="EMBL" id="ASN25591.1"/>
    </source>
</evidence>
<dbReference type="STRING" id="1355015.LK06_016755"/>
<reference evidence="1 2" key="1">
    <citation type="submission" date="2017-07" db="EMBL/GenBank/DDBJ databases">
        <title>Genome sequence of Streptomyces pluripotens MUSC 137T.</title>
        <authorList>
            <person name="Ser H.-L."/>
            <person name="Lee L.-H."/>
        </authorList>
    </citation>
    <scope>NUCLEOTIDE SEQUENCE [LARGE SCALE GENOMIC DNA]</scope>
    <source>
        <strain evidence="1 2">MUSC 137</strain>
    </source>
</reference>
<evidence type="ECO:0008006" key="3">
    <source>
        <dbReference type="Google" id="ProtNLM"/>
    </source>
</evidence>
<protein>
    <recommendedName>
        <fullName evidence="3">WXG100 family type VII secretion target</fullName>
    </recommendedName>
</protein>
<dbReference type="EMBL" id="CP022433">
    <property type="protein sequence ID" value="ASN25591.1"/>
    <property type="molecule type" value="Genomic_DNA"/>
</dbReference>
<proteinExistence type="predicted"/>
<sequence>MGEPGDGKILDIKIHDLKATAPHFHTHSHDLAKALTKLKTALAAAGSPWGDDKQGHDFHKVYGPNVHKIEHAASILAEGLQSIHDAMADMADGHIDNEKLVRSMFSKVHVQGHEGGSEGGGNVK</sequence>
<organism evidence="1 2">
    <name type="scientific">Streptomyces pluripotens</name>
    <dbReference type="NCBI Taxonomy" id="1355015"/>
    <lineage>
        <taxon>Bacteria</taxon>
        <taxon>Bacillati</taxon>
        <taxon>Actinomycetota</taxon>
        <taxon>Actinomycetes</taxon>
        <taxon>Kitasatosporales</taxon>
        <taxon>Streptomycetaceae</taxon>
        <taxon>Streptomyces</taxon>
    </lineage>
</organism>
<gene>
    <name evidence="1" type="ORF">LK07_17910</name>
</gene>
<dbReference type="KEGG" id="splu:LK06_016755"/>
<accession>A0A221P045</accession>
<dbReference type="Gene3D" id="1.10.287.1060">
    <property type="entry name" value="ESAT-6-like"/>
    <property type="match status" value="1"/>
</dbReference>
<name>A0A221P045_9ACTN</name>
<evidence type="ECO:0000313" key="2">
    <source>
        <dbReference type="Proteomes" id="UP000031501"/>
    </source>
</evidence>